<dbReference type="EC" id="4.1.3.6" evidence="1"/>
<dbReference type="InterPro" id="IPR037171">
    <property type="entry name" value="NagB/RpiA_transferase-like"/>
</dbReference>
<comment type="catalytic activity">
    <reaction evidence="1">
        <text>citrate + acetyl-CoA = (3S)-citryl-CoA + acetate</text>
        <dbReference type="Rhea" id="RHEA:19405"/>
        <dbReference type="ChEBI" id="CHEBI:16947"/>
        <dbReference type="ChEBI" id="CHEBI:30089"/>
        <dbReference type="ChEBI" id="CHEBI:57288"/>
        <dbReference type="ChEBI" id="CHEBI:57321"/>
        <dbReference type="EC" id="2.8.3.10"/>
    </reaction>
</comment>
<sequence>MIEKRVHGKLIKPYEVNADASGKVLENIKAALKKANLKDGMTISFHHHFREGDYVINLVMDEIAKMGIKNLVLFPSSLGKVHETLIEHIKSGVISEIHTSGLRGPLAEFISDGNMSKPITIRSHGGRARAIEAGEIKIDIAFLAVPRTDCMGNASGNGSKTQCGSLGYAIVDSKHADQVVLITDDLCDYPNMPRSIVQDNVDMVVVLDAIGDPEGIASGATRYTKNPKELKIAELASKVITSLEYYKDGFSFQTGSGGASLAVTRFLKDQMIKDGIKASFALGGITKPMVDLLEEGYVDCLFDVQSFDLTSTASMYRNERHYEISASEYANPSNKGCMASMLDYVILSALEIDKDFNVNVMTGSDGVIMGASGGHCDTAASAKVTIIVAPLYRGRLATVVDRVTTIITPGDSIDVLVTERGIAINPLRTDLVEKLKKANLPVVEMHELVALAKSIIGEPQPIEFDDMIVANVEYRDGSIIDSIRKRK</sequence>
<dbReference type="Pfam" id="PF04223">
    <property type="entry name" value="CitF"/>
    <property type="match status" value="1"/>
</dbReference>
<dbReference type="EMBL" id="JARYZI010000005">
    <property type="protein sequence ID" value="MDH8678269.1"/>
    <property type="molecule type" value="Genomic_DNA"/>
</dbReference>
<name>A0ABT6NCX8_9FIRM</name>
<dbReference type="GO" id="GO:0008814">
    <property type="term" value="F:citrate CoA-transferase activity"/>
    <property type="evidence" value="ECO:0007669"/>
    <property type="project" value="UniProtKB-EC"/>
</dbReference>
<comment type="subcellular location">
    <subcellularLocation>
        <location evidence="1">Cytoplasm</location>
    </subcellularLocation>
</comment>
<comment type="caution">
    <text evidence="2">The sequence shown here is derived from an EMBL/GenBank/DDBJ whole genome shotgun (WGS) entry which is preliminary data.</text>
</comment>
<evidence type="ECO:0000313" key="3">
    <source>
        <dbReference type="Proteomes" id="UP001158045"/>
    </source>
</evidence>
<dbReference type="PANTHER" id="PTHR40596:SF1">
    <property type="entry name" value="CITRATE LYASE ALPHA CHAIN"/>
    <property type="match status" value="1"/>
</dbReference>
<dbReference type="Proteomes" id="UP001158045">
    <property type="component" value="Unassembled WGS sequence"/>
</dbReference>
<keyword evidence="1 2" id="KW-0456">Lyase</keyword>
<dbReference type="InterPro" id="IPR006472">
    <property type="entry name" value="Citrate_lyase_asu"/>
</dbReference>
<keyword evidence="1" id="KW-0963">Cytoplasm</keyword>
<dbReference type="NCBIfam" id="TIGR01584">
    <property type="entry name" value="citF"/>
    <property type="match status" value="1"/>
</dbReference>
<dbReference type="PIRSF" id="PIRSF009451">
    <property type="entry name" value="Citrt_lyas_alpha"/>
    <property type="match status" value="1"/>
</dbReference>
<dbReference type="SUPFAM" id="SSF100950">
    <property type="entry name" value="NagB/RpiA/CoA transferase-like"/>
    <property type="match status" value="2"/>
</dbReference>
<dbReference type="PANTHER" id="PTHR40596">
    <property type="entry name" value="CITRATE LYASE ALPHA CHAIN"/>
    <property type="match status" value="1"/>
</dbReference>
<dbReference type="RefSeq" id="WP_281094110.1">
    <property type="nucleotide sequence ID" value="NZ_JARYZI010000005.1"/>
</dbReference>
<dbReference type="Gene3D" id="3.40.1080.10">
    <property type="entry name" value="Glutaconate Coenzyme A-transferase"/>
    <property type="match status" value="2"/>
</dbReference>
<evidence type="ECO:0000256" key="1">
    <source>
        <dbReference type="PIRNR" id="PIRNR009451"/>
    </source>
</evidence>
<dbReference type="EC" id="2.8.3.10" evidence="1"/>
<protein>
    <recommendedName>
        <fullName evidence="1">Citrate lyase alpha chain</fullName>
        <shortName evidence="1">Citrase alpha chain</shortName>
        <ecNumber evidence="1">2.8.3.10</ecNumber>
        <ecNumber evidence="1">4.1.3.6</ecNumber>
    </recommendedName>
    <alternativeName>
        <fullName evidence="1">Citrate (pro-3S)-lyase alpha chain</fullName>
    </alternativeName>
    <alternativeName>
        <fullName evidence="1">Citrate CoA-transferase subunit</fullName>
    </alternativeName>
</protein>
<keyword evidence="3" id="KW-1185">Reference proteome</keyword>
<comment type="catalytic activity">
    <reaction evidence="1">
        <text>citrate = oxaloacetate + acetate</text>
        <dbReference type="Rhea" id="RHEA:10760"/>
        <dbReference type="ChEBI" id="CHEBI:16452"/>
        <dbReference type="ChEBI" id="CHEBI:16947"/>
        <dbReference type="ChEBI" id="CHEBI:30089"/>
        <dbReference type="EC" id="4.1.3.6"/>
    </reaction>
</comment>
<dbReference type="GO" id="GO:0008815">
    <property type="term" value="F:citrate (pro-3S)-lyase activity"/>
    <property type="evidence" value="ECO:0007669"/>
    <property type="project" value="UniProtKB-EC"/>
</dbReference>
<evidence type="ECO:0000313" key="2">
    <source>
        <dbReference type="EMBL" id="MDH8678269.1"/>
    </source>
</evidence>
<reference evidence="2 3" key="1">
    <citation type="submission" date="2023-04" db="EMBL/GenBank/DDBJ databases">
        <title>Fusibacter bizertensis strain WBS, isolated from littoral bottom sediments of the Arctic seas - biochemical and genomic analysis.</title>
        <authorList>
            <person name="Brioukhanov A.L."/>
        </authorList>
    </citation>
    <scope>NUCLEOTIDE SEQUENCE [LARGE SCALE GENOMIC DNA]</scope>
    <source>
        <strain evidence="2 3">WBS</strain>
    </source>
</reference>
<accession>A0ABT6NCX8</accession>
<keyword evidence="1 2" id="KW-0808">Transferase</keyword>
<organism evidence="2 3">
    <name type="scientific">Fusibacter bizertensis</name>
    <dbReference type="NCBI Taxonomy" id="1488331"/>
    <lineage>
        <taxon>Bacteria</taxon>
        <taxon>Bacillati</taxon>
        <taxon>Bacillota</taxon>
        <taxon>Clostridia</taxon>
        <taxon>Eubacteriales</taxon>
        <taxon>Eubacteriales Family XII. Incertae Sedis</taxon>
        <taxon>Fusibacter</taxon>
    </lineage>
</organism>
<proteinExistence type="predicted"/>
<gene>
    <name evidence="2" type="primary">citF</name>
    <name evidence="2" type="ORF">QE109_08930</name>
</gene>